<sequence>MSCVVGVCFLYLSSIALWGGAVLEGLNGIHLALLSPSIEESGSVDWLNFFNAQSSNYSCFDGSITDSDVAFLSSGERQIFLPFAQAVAPEIWKIIATWLAAGSQRSLRVKIGEAELEANSLADLIDLLNRALSIYDSGQKI</sequence>
<reference evidence="1 2" key="1">
    <citation type="submission" date="2019-10" db="EMBL/GenBank/DDBJ databases">
        <title>XDR Pseudomonas monteilii producing IMP-16 from LCR.</title>
        <authorList>
            <person name="Ballaben A."/>
            <person name="Doi Y."/>
        </authorList>
    </citation>
    <scope>NUCLEOTIDE SEQUENCE [LARGE SCALE GENOMIC DNA]</scope>
    <source>
        <strain evidence="1 2">597/14</strain>
    </source>
</reference>
<evidence type="ECO:0000313" key="2">
    <source>
        <dbReference type="Proteomes" id="UP000440965"/>
    </source>
</evidence>
<protein>
    <submittedName>
        <fullName evidence="1">Uncharacterized protein</fullName>
    </submittedName>
</protein>
<dbReference type="GeneID" id="49871590"/>
<evidence type="ECO:0000313" key="1">
    <source>
        <dbReference type="EMBL" id="MVF51287.1"/>
    </source>
</evidence>
<organism evidence="1 2">
    <name type="scientific">Pseudomonas monteilii</name>
    <dbReference type="NCBI Taxonomy" id="76759"/>
    <lineage>
        <taxon>Bacteria</taxon>
        <taxon>Pseudomonadati</taxon>
        <taxon>Pseudomonadota</taxon>
        <taxon>Gammaproteobacteria</taxon>
        <taxon>Pseudomonadales</taxon>
        <taxon>Pseudomonadaceae</taxon>
        <taxon>Pseudomonas</taxon>
    </lineage>
</organism>
<proteinExistence type="predicted"/>
<dbReference type="RefSeq" id="WP_134792786.1">
    <property type="nucleotide sequence ID" value="NZ_CP022562.1"/>
</dbReference>
<dbReference type="EMBL" id="WEIK01000017">
    <property type="protein sequence ID" value="MVF51287.1"/>
    <property type="molecule type" value="Genomic_DNA"/>
</dbReference>
<gene>
    <name evidence="1" type="ORF">F9Z43_18640</name>
</gene>
<comment type="caution">
    <text evidence="1">The sequence shown here is derived from an EMBL/GenBank/DDBJ whole genome shotgun (WGS) entry which is preliminary data.</text>
</comment>
<name>A0A7X3F560_9PSED</name>
<dbReference type="AlphaFoldDB" id="A0A7X3F560"/>
<accession>A0A7X3F560</accession>
<dbReference type="Proteomes" id="UP000440965">
    <property type="component" value="Unassembled WGS sequence"/>
</dbReference>